<gene>
    <name evidence="8" type="ORF">KSX14_18460</name>
</gene>
<comment type="similarity">
    <text evidence="1">Belongs to the transferase hexapeptide repeat family.</text>
</comment>
<dbReference type="Proteomes" id="UP000758576">
    <property type="component" value="Unassembled WGS sequence"/>
</dbReference>
<evidence type="ECO:0000256" key="6">
    <source>
        <dbReference type="ARBA" id="ARBA00067695"/>
    </source>
</evidence>
<dbReference type="GO" id="GO:0008374">
    <property type="term" value="F:O-acyltransferase activity"/>
    <property type="evidence" value="ECO:0007669"/>
    <property type="project" value="TreeGrafter"/>
</dbReference>
<feature type="domain" description="Maltose/galactoside acetyltransferase" evidence="7">
    <location>
        <begin position="5"/>
        <end position="59"/>
    </location>
</feature>
<dbReference type="GO" id="GO:0016407">
    <property type="term" value="F:acetyltransferase activity"/>
    <property type="evidence" value="ECO:0007669"/>
    <property type="project" value="InterPro"/>
</dbReference>
<dbReference type="InterPro" id="IPR011004">
    <property type="entry name" value="Trimer_LpxA-like_sf"/>
</dbReference>
<reference evidence="8" key="1">
    <citation type="submission" date="2021-06" db="EMBL/GenBank/DDBJ databases">
        <title>Collection of gut derived symbiotic bacterial strains cultured from healthy donors.</title>
        <authorList>
            <person name="Lin H."/>
            <person name="Littmann E."/>
            <person name="Pamer E.G."/>
        </authorList>
    </citation>
    <scope>NUCLEOTIDE SEQUENCE</scope>
    <source>
        <strain evidence="8">MSK.19.85</strain>
    </source>
</reference>
<protein>
    <recommendedName>
        <fullName evidence="6">Nodulation protein L</fullName>
    </recommendedName>
</protein>
<dbReference type="AlphaFoldDB" id="A0AAP2N6U9"/>
<name>A0AAP2N6U9_PHOVU</name>
<comment type="function">
    <text evidence="5">Acetyltransferase implicated in the O-acetylation of Nod factors.</text>
</comment>
<evidence type="ECO:0000256" key="3">
    <source>
        <dbReference type="ARBA" id="ARBA00022737"/>
    </source>
</evidence>
<dbReference type="SUPFAM" id="SSF51161">
    <property type="entry name" value="Trimeric LpxA-like enzymes"/>
    <property type="match status" value="1"/>
</dbReference>
<dbReference type="Pfam" id="PF00132">
    <property type="entry name" value="Hexapep"/>
    <property type="match status" value="1"/>
</dbReference>
<dbReference type="PANTHER" id="PTHR23416">
    <property type="entry name" value="SIALIC ACID SYNTHASE-RELATED"/>
    <property type="match status" value="1"/>
</dbReference>
<keyword evidence="2" id="KW-0808">Transferase</keyword>
<evidence type="ECO:0000259" key="7">
    <source>
        <dbReference type="SMART" id="SM01266"/>
    </source>
</evidence>
<keyword evidence="4" id="KW-0012">Acyltransferase</keyword>
<accession>A0AAP2N6U9</accession>
<dbReference type="InterPro" id="IPR001451">
    <property type="entry name" value="Hexapep"/>
</dbReference>
<dbReference type="CDD" id="cd03357">
    <property type="entry name" value="LbH_MAT_GAT"/>
    <property type="match status" value="1"/>
</dbReference>
<evidence type="ECO:0000256" key="1">
    <source>
        <dbReference type="ARBA" id="ARBA00007274"/>
    </source>
</evidence>
<dbReference type="InterPro" id="IPR024688">
    <property type="entry name" value="Mac_dom"/>
</dbReference>
<evidence type="ECO:0000256" key="5">
    <source>
        <dbReference type="ARBA" id="ARBA00055587"/>
    </source>
</evidence>
<comment type="caution">
    <text evidence="8">The sequence shown here is derived from an EMBL/GenBank/DDBJ whole genome shotgun (WGS) entry which is preliminary data.</text>
</comment>
<proteinExistence type="inferred from homology"/>
<evidence type="ECO:0000256" key="2">
    <source>
        <dbReference type="ARBA" id="ARBA00022679"/>
    </source>
</evidence>
<evidence type="ECO:0000313" key="9">
    <source>
        <dbReference type="Proteomes" id="UP000758576"/>
    </source>
</evidence>
<dbReference type="RefSeq" id="WP_118935746.1">
    <property type="nucleotide sequence ID" value="NZ_JACBPS010000011.1"/>
</dbReference>
<dbReference type="SMART" id="SM01266">
    <property type="entry name" value="Mac"/>
    <property type="match status" value="1"/>
</dbReference>
<dbReference type="InterPro" id="IPR018357">
    <property type="entry name" value="Hexapep_transf_CS"/>
</dbReference>
<sequence length="202" mass="21992">MKTELEKCLSGEWYDCHAPVFIEFKTKTHKLLLEYNALPYDAKEKKYAILKDMFENIGKNVSVGSPFVCDYGCHITIGNNVSINTGCTLVDCNRITIGNNVLIGPNVQIYTATHPVELEKRLTPVETPDGIKYIRHTYALPVTIEDGCWVGGGVIILPGVTIGKGSVIGAGSVVTKSIPADCLAAGNPCKIIRKINVPNEQD</sequence>
<dbReference type="InterPro" id="IPR051159">
    <property type="entry name" value="Hexapeptide_acetyltransf"/>
</dbReference>
<keyword evidence="3" id="KW-0677">Repeat</keyword>
<dbReference type="FunFam" id="2.160.10.10:FF:000025">
    <property type="entry name" value="Hexapeptide-repeat containing-acetyltransferase"/>
    <property type="match status" value="1"/>
</dbReference>
<organism evidence="8 9">
    <name type="scientific">Phocaeicola vulgatus</name>
    <name type="common">Bacteroides vulgatus</name>
    <dbReference type="NCBI Taxonomy" id="821"/>
    <lineage>
        <taxon>Bacteria</taxon>
        <taxon>Pseudomonadati</taxon>
        <taxon>Bacteroidota</taxon>
        <taxon>Bacteroidia</taxon>
        <taxon>Bacteroidales</taxon>
        <taxon>Bacteroidaceae</taxon>
        <taxon>Phocaeicola</taxon>
    </lineage>
</organism>
<dbReference type="PANTHER" id="PTHR23416:SF23">
    <property type="entry name" value="ACETYLTRANSFERASE C18B11.09C-RELATED"/>
    <property type="match status" value="1"/>
</dbReference>
<dbReference type="EMBL" id="JAHOGA010000064">
    <property type="protein sequence ID" value="MBV3490570.1"/>
    <property type="molecule type" value="Genomic_DNA"/>
</dbReference>
<dbReference type="PROSITE" id="PS00101">
    <property type="entry name" value="HEXAPEP_TRANSFERASES"/>
    <property type="match status" value="1"/>
</dbReference>
<evidence type="ECO:0000256" key="4">
    <source>
        <dbReference type="ARBA" id="ARBA00023315"/>
    </source>
</evidence>
<dbReference type="Pfam" id="PF12464">
    <property type="entry name" value="Mac"/>
    <property type="match status" value="1"/>
</dbReference>
<evidence type="ECO:0000313" key="8">
    <source>
        <dbReference type="EMBL" id="MBV3490570.1"/>
    </source>
</evidence>
<dbReference type="Gene3D" id="2.160.10.10">
    <property type="entry name" value="Hexapeptide repeat proteins"/>
    <property type="match status" value="1"/>
</dbReference>